<name>A0A2W6MX37_9HELI</name>
<evidence type="ECO:0000313" key="3">
    <source>
        <dbReference type="Proteomes" id="UP000249746"/>
    </source>
</evidence>
<dbReference type="SMART" id="SM00869">
    <property type="entry name" value="Autotransporter"/>
    <property type="match status" value="1"/>
</dbReference>
<keyword evidence="3" id="KW-1185">Reference proteome</keyword>
<gene>
    <name evidence="2" type="ORF">B6S12_03400</name>
</gene>
<dbReference type="InterPro" id="IPR005546">
    <property type="entry name" value="Autotransporte_beta"/>
</dbReference>
<proteinExistence type="predicted"/>
<dbReference type="EMBL" id="NBIU01000006">
    <property type="protein sequence ID" value="PZT48529.1"/>
    <property type="molecule type" value="Genomic_DNA"/>
</dbReference>
<organism evidence="2 3">
    <name type="scientific">Helicobacter valdiviensis</name>
    <dbReference type="NCBI Taxonomy" id="1458358"/>
    <lineage>
        <taxon>Bacteria</taxon>
        <taxon>Pseudomonadati</taxon>
        <taxon>Campylobacterota</taxon>
        <taxon>Epsilonproteobacteria</taxon>
        <taxon>Campylobacterales</taxon>
        <taxon>Helicobacteraceae</taxon>
        <taxon>Helicobacter</taxon>
    </lineage>
</organism>
<dbReference type="SUPFAM" id="SSF103515">
    <property type="entry name" value="Autotransporter"/>
    <property type="match status" value="1"/>
</dbReference>
<feature type="domain" description="Autotransporter" evidence="1">
    <location>
        <begin position="774"/>
        <end position="1037"/>
    </location>
</feature>
<dbReference type="InterPro" id="IPR036709">
    <property type="entry name" value="Autotransporte_beta_dom_sf"/>
</dbReference>
<protein>
    <recommendedName>
        <fullName evidence="1">Autotransporter domain-containing protein</fullName>
    </recommendedName>
</protein>
<evidence type="ECO:0000259" key="1">
    <source>
        <dbReference type="SMART" id="SM00869"/>
    </source>
</evidence>
<dbReference type="AlphaFoldDB" id="A0A2W6MX37"/>
<dbReference type="RefSeq" id="WP_111229415.1">
    <property type="nucleotide sequence ID" value="NZ_NBIU01000006.1"/>
</dbReference>
<dbReference type="OrthoDB" id="5365913at2"/>
<evidence type="ECO:0000313" key="2">
    <source>
        <dbReference type="EMBL" id="PZT48529.1"/>
    </source>
</evidence>
<sequence>MLEGSNGAISANINNSGFITTTGHAAININKNSIVKELKNNGSLQGQNGIALWNGGNIESLNNYGTIKGTSGKGLSVETKVDIEQIVNSGEIIGKDNAIELHEQAKVDRIENSGTILSSSSNGMYVRGDVGEINNKQGGRIHGAESGLSIIRLNDYKINIEKVINEGDIVGVAGNGIELQGLVNEEVLGELDNRGNIEGKQNGIYLGAFFGKHAKVGEIKNEGNIKGGVNGIALMTNKELATLANSIEKIDNKGFIVGESGAGLFLQNQYQKILNTITLEGSNTLMAGGEAGIINNGTIGSDQKDNEDTIILKEGAIISSIVSSANNLYLNTANPAILNEKSGKIQGNISLESGSKLIGGIYNKGTISGDIKTSGKDTQILGEINNEGSINGIKNGNGAFIEAITNNGMITNGVMNNATIGEITNNKTLKITNTKENNDEGGFIGAIANNGAMEIDNASEIGSLTNNKEGSLSLKNQEKGIIGSFTNEGELTSLENQGVIKDFENQGSLERLSNDGKLELNNAKGEIKQGIVNTGELTFANYAYNSPSLRESGTNITQGFVGKTSNGYHFENNGDSAKLKISGWYFNAPEFNSKEERLNNSILAGGTNIGGISADKIYVSGADMNVIYDSNTFFSDKDGNAIGGSINNGMGIDADDIYSVDELFKFVNVGEKGKYTAYLLTDELSGKTLAKSIIQSSRMRQINTSNILKEVNSKNFRTNFRDIQRLEQSTKDIAISSSSFVDKQEKNTEENYNTYDILREFEEIFLPQKDVNKDIYSFLVPYYNYSSLNLEEGLGRLKVKTSGIIGGAQTKLDNEYGILGFYLGYETADKEQQRQRLTMDDTVYYGGLTYHHTFLRDGIKEFYFSTTTRVDYTKSKVEKTYQNGVAKINTKVETYGYGLESKVGANLFNIGDISILSPEMGLSYMGISSKDFSLNHLGGTKEHYYATQVNFVDFIASIKYQRAWNDRLRFNGSVGALINLYNDAKGEMRVNRTYLSSDVKTSGAYGFSTLGATYNIANNTDLSLNYGVVLGDAKSYSHNIYLKLGIWW</sequence>
<dbReference type="Proteomes" id="UP000249746">
    <property type="component" value="Unassembled WGS sequence"/>
</dbReference>
<reference evidence="2 3" key="1">
    <citation type="submission" date="2017-03" db="EMBL/GenBank/DDBJ databases">
        <title>Genomic and clinical evidence uncovers the enterohepatic species Helicobacter valdiviensis as a potential human intestinal pathogen.</title>
        <authorList>
            <person name="Fresia P."/>
            <person name="Jara R."/>
            <person name="Sierra R."/>
            <person name="Ferres I."/>
            <person name="Greif G."/>
            <person name="Iraola G."/>
            <person name="Collado L."/>
        </authorList>
    </citation>
    <scope>NUCLEOTIDE SEQUENCE [LARGE SCALE GENOMIC DNA]</scope>
    <source>
        <strain evidence="2 3">WBE14</strain>
    </source>
</reference>
<accession>A0A2W6MX37</accession>
<comment type="caution">
    <text evidence="2">The sequence shown here is derived from an EMBL/GenBank/DDBJ whole genome shotgun (WGS) entry which is preliminary data.</text>
</comment>